<feature type="transmembrane region" description="Helical" evidence="1">
    <location>
        <begin position="80"/>
        <end position="100"/>
    </location>
</feature>
<keyword evidence="1" id="KW-0472">Membrane</keyword>
<keyword evidence="3" id="KW-1185">Reference proteome</keyword>
<comment type="caution">
    <text evidence="2">The sequence shown here is derived from an EMBL/GenBank/DDBJ whole genome shotgun (WGS) entry which is preliminary data.</text>
</comment>
<evidence type="ECO:0000313" key="2">
    <source>
        <dbReference type="EMBL" id="TDV39791.1"/>
    </source>
</evidence>
<dbReference type="AlphaFoldDB" id="A0A4V3FQI4"/>
<gene>
    <name evidence="2" type="ORF">CLV71_125103</name>
</gene>
<feature type="transmembrane region" description="Helical" evidence="1">
    <location>
        <begin position="120"/>
        <end position="143"/>
    </location>
</feature>
<organism evidence="2 3">
    <name type="scientific">Actinophytocola oryzae</name>
    <dbReference type="NCBI Taxonomy" id="502181"/>
    <lineage>
        <taxon>Bacteria</taxon>
        <taxon>Bacillati</taxon>
        <taxon>Actinomycetota</taxon>
        <taxon>Actinomycetes</taxon>
        <taxon>Pseudonocardiales</taxon>
        <taxon>Pseudonocardiaceae</taxon>
    </lineage>
</organism>
<feature type="transmembrane region" description="Helical" evidence="1">
    <location>
        <begin position="44"/>
        <end position="68"/>
    </location>
</feature>
<sequence>MAEFDLKRVTPLEWAGVGAGALAFIVSFFPWYSVSYAGFGESLSAWNTGFLAWFSVLLLMAAGGLVLAPHFGTKVDRLPLIWLVLAAVATVFILLRWLTLPDDGGLGDLGVLGDSGFESGAGFGLIVGLLLGIVSTVAAVLTFRAAPKPVTGYGQNPTVA</sequence>
<proteinExistence type="predicted"/>
<keyword evidence="1" id="KW-0812">Transmembrane</keyword>
<evidence type="ECO:0000313" key="3">
    <source>
        <dbReference type="Proteomes" id="UP000294927"/>
    </source>
</evidence>
<evidence type="ECO:0000256" key="1">
    <source>
        <dbReference type="SAM" id="Phobius"/>
    </source>
</evidence>
<dbReference type="EMBL" id="SOCP01000025">
    <property type="protein sequence ID" value="TDV39791.1"/>
    <property type="molecule type" value="Genomic_DNA"/>
</dbReference>
<dbReference type="RefSeq" id="WP_133908688.1">
    <property type="nucleotide sequence ID" value="NZ_SOCP01000025.1"/>
</dbReference>
<accession>A0A4V3FQI4</accession>
<name>A0A4V3FQI4_9PSEU</name>
<reference evidence="2 3" key="1">
    <citation type="submission" date="2019-03" db="EMBL/GenBank/DDBJ databases">
        <title>Genomic Encyclopedia of Archaeal and Bacterial Type Strains, Phase II (KMG-II): from individual species to whole genera.</title>
        <authorList>
            <person name="Goeker M."/>
        </authorList>
    </citation>
    <scope>NUCLEOTIDE SEQUENCE [LARGE SCALE GENOMIC DNA]</scope>
    <source>
        <strain evidence="2 3">DSM 45499</strain>
    </source>
</reference>
<dbReference type="OrthoDB" id="3700290at2"/>
<protein>
    <submittedName>
        <fullName evidence="2">Uncharacterized protein</fullName>
    </submittedName>
</protein>
<keyword evidence="1" id="KW-1133">Transmembrane helix</keyword>
<feature type="transmembrane region" description="Helical" evidence="1">
    <location>
        <begin position="12"/>
        <end position="32"/>
    </location>
</feature>
<dbReference type="Proteomes" id="UP000294927">
    <property type="component" value="Unassembled WGS sequence"/>
</dbReference>